<organism evidence="1 2">
    <name type="scientific">Paramuricea clavata</name>
    <name type="common">Red gorgonian</name>
    <name type="synonym">Violescent sea-whip</name>
    <dbReference type="NCBI Taxonomy" id="317549"/>
    <lineage>
        <taxon>Eukaryota</taxon>
        <taxon>Metazoa</taxon>
        <taxon>Cnidaria</taxon>
        <taxon>Anthozoa</taxon>
        <taxon>Octocorallia</taxon>
        <taxon>Malacalcyonacea</taxon>
        <taxon>Plexauridae</taxon>
        <taxon>Paramuricea</taxon>
    </lineage>
</organism>
<gene>
    <name evidence="1" type="ORF">PACLA_8A082663</name>
</gene>
<dbReference type="AlphaFoldDB" id="A0A7D9ER72"/>
<evidence type="ECO:0000313" key="2">
    <source>
        <dbReference type="Proteomes" id="UP001152795"/>
    </source>
</evidence>
<proteinExistence type="predicted"/>
<sequence>MEDHKQKAMEINYETMKKDSKVIESQEALQRRKSLESKLNLGRYHERRFVGSKRRLSQDMDETNDKMSLKIREEGRKMTDISRSLQNNSTAQKNTQIDADFLDRQEQGKHIDLKQKMAEAKRTTLLEQMSKDRKNRNRARMTRTQDRCVDTDTDTRKLSYSDAIRHLQKSVSKQEEMEHALYNQVRSSEASYRKQEQYCQRLQDDLGAIQRENAKLLKDFELECKTRETSLKQALTREQAALQKARTTREEGIQSLVKLRDLLREDKHRLNDDEKEHHRLARLEYSTRLQEIS</sequence>
<dbReference type="EMBL" id="CACRXK020007852">
    <property type="protein sequence ID" value="CAB4013352.1"/>
    <property type="molecule type" value="Genomic_DNA"/>
</dbReference>
<dbReference type="Proteomes" id="UP001152795">
    <property type="component" value="Unassembled WGS sequence"/>
</dbReference>
<accession>A0A7D9ER72</accession>
<dbReference type="OrthoDB" id="10070555at2759"/>
<evidence type="ECO:0000313" key="1">
    <source>
        <dbReference type="EMBL" id="CAB4013352.1"/>
    </source>
</evidence>
<protein>
    <submittedName>
        <fullName evidence="1">Uncharacterized protein</fullName>
    </submittedName>
</protein>
<reference evidence="1" key="1">
    <citation type="submission" date="2020-04" db="EMBL/GenBank/DDBJ databases">
        <authorList>
            <person name="Alioto T."/>
            <person name="Alioto T."/>
            <person name="Gomez Garrido J."/>
        </authorList>
    </citation>
    <scope>NUCLEOTIDE SEQUENCE</scope>
    <source>
        <strain evidence="1">A484AB</strain>
    </source>
</reference>
<name>A0A7D9ER72_PARCT</name>
<comment type="caution">
    <text evidence="1">The sequence shown here is derived from an EMBL/GenBank/DDBJ whole genome shotgun (WGS) entry which is preliminary data.</text>
</comment>
<keyword evidence="2" id="KW-1185">Reference proteome</keyword>